<dbReference type="EC" id="2.4.1.250" evidence="3"/>
<organism evidence="3 4">
    <name type="scientific">Candidatus Ordinivivax streblomastigis</name>
    <dbReference type="NCBI Taxonomy" id="2540710"/>
    <lineage>
        <taxon>Bacteria</taxon>
        <taxon>Pseudomonadati</taxon>
        <taxon>Bacteroidota</taxon>
        <taxon>Bacteroidia</taxon>
        <taxon>Bacteroidales</taxon>
        <taxon>Candidatus Ordinivivax</taxon>
    </lineage>
</organism>
<evidence type="ECO:0000256" key="1">
    <source>
        <dbReference type="ARBA" id="ARBA00022679"/>
    </source>
</evidence>
<evidence type="ECO:0000313" key="3">
    <source>
        <dbReference type="EMBL" id="KAA6303639.1"/>
    </source>
</evidence>
<dbReference type="AlphaFoldDB" id="A0A5M8P540"/>
<protein>
    <submittedName>
        <fullName evidence="3">D-inositol 3-phosphate glycosyltransferase</fullName>
        <ecNumber evidence="3">2.4.1.250</ecNumber>
    </submittedName>
</protein>
<dbReference type="GO" id="GO:0009103">
    <property type="term" value="P:lipopolysaccharide biosynthetic process"/>
    <property type="evidence" value="ECO:0007669"/>
    <property type="project" value="TreeGrafter"/>
</dbReference>
<dbReference type="PANTHER" id="PTHR46401">
    <property type="entry name" value="GLYCOSYLTRANSFERASE WBBK-RELATED"/>
    <property type="match status" value="1"/>
</dbReference>
<evidence type="ECO:0000259" key="2">
    <source>
        <dbReference type="Pfam" id="PF00534"/>
    </source>
</evidence>
<dbReference type="Proteomes" id="UP000324575">
    <property type="component" value="Unassembled WGS sequence"/>
</dbReference>
<keyword evidence="1 3" id="KW-0808">Transferase</keyword>
<sequence length="377" mass="41903">MTILYATGWNAQDISAWSGSVYYMAAALKKQHVELIYADKLKHEPSLMSKIRNSYHLHLIHREIQIDHESSVLKNHAQEILSKLTPHTDVVFSPSSIHFAYLKTDKLKVFYTDAVFGSMLNYNTSFNNLSAYAIRQGNKIEQRALDNCDLAIYASDWAAQSAIELYNVDPCKVKVVPLGANITISLSMADIEQLLSHRSQNVCNLLFIGVDWAGKGGDIAVRVANRLHEKGIPVHLDIVGITQELILPSYAQNHGFISKSTEEGAAKLNALISGAHFFILPTRTEAYGLVFAEASAFGVPSLGTKTGGVTTVIKDNVNGMTFDMSADPEEYVEYIARYFNDPAAYRQLALSAYNDSVTRLNWDVAGRRIVELIKERL</sequence>
<dbReference type="Pfam" id="PF00534">
    <property type="entry name" value="Glycos_transf_1"/>
    <property type="match status" value="1"/>
</dbReference>
<dbReference type="EMBL" id="SNRX01000001">
    <property type="protein sequence ID" value="KAA6303639.1"/>
    <property type="molecule type" value="Genomic_DNA"/>
</dbReference>
<dbReference type="SUPFAM" id="SSF53756">
    <property type="entry name" value="UDP-Glycosyltransferase/glycogen phosphorylase"/>
    <property type="match status" value="1"/>
</dbReference>
<dbReference type="InterPro" id="IPR001296">
    <property type="entry name" value="Glyco_trans_1"/>
</dbReference>
<name>A0A5M8P540_9BACT</name>
<dbReference type="CDD" id="cd03801">
    <property type="entry name" value="GT4_PimA-like"/>
    <property type="match status" value="1"/>
</dbReference>
<comment type="caution">
    <text evidence="3">The sequence shown here is derived from an EMBL/GenBank/DDBJ whole genome shotgun (WGS) entry which is preliminary data.</text>
</comment>
<dbReference type="PANTHER" id="PTHR46401:SF2">
    <property type="entry name" value="GLYCOSYLTRANSFERASE WBBK-RELATED"/>
    <property type="match status" value="1"/>
</dbReference>
<gene>
    <name evidence="3" type="ORF">EZS26_000190</name>
</gene>
<keyword evidence="3" id="KW-0328">Glycosyltransferase</keyword>
<accession>A0A5M8P540</accession>
<evidence type="ECO:0000313" key="4">
    <source>
        <dbReference type="Proteomes" id="UP000324575"/>
    </source>
</evidence>
<reference evidence="3 4" key="1">
    <citation type="submission" date="2019-03" db="EMBL/GenBank/DDBJ databases">
        <title>Single cell metagenomics reveals metabolic interactions within the superorganism composed of flagellate Streblomastix strix and complex community of Bacteroidetes bacteria on its surface.</title>
        <authorList>
            <person name="Treitli S.C."/>
            <person name="Kolisko M."/>
            <person name="Husnik F."/>
            <person name="Keeling P."/>
            <person name="Hampl V."/>
        </authorList>
    </citation>
    <scope>NUCLEOTIDE SEQUENCE [LARGE SCALE GENOMIC DNA]</scope>
    <source>
        <strain evidence="3">St1</strain>
    </source>
</reference>
<dbReference type="GO" id="GO:0102710">
    <property type="term" value="F:D-inositol-3-phosphate glycosyltransferase activity"/>
    <property type="evidence" value="ECO:0007669"/>
    <property type="project" value="UniProtKB-EC"/>
</dbReference>
<feature type="domain" description="Glycosyl transferase family 1" evidence="2">
    <location>
        <begin position="206"/>
        <end position="353"/>
    </location>
</feature>
<proteinExistence type="predicted"/>
<dbReference type="Gene3D" id="3.40.50.2000">
    <property type="entry name" value="Glycogen Phosphorylase B"/>
    <property type="match status" value="2"/>
</dbReference>